<gene>
    <name evidence="1" type="ORF">GP954_35615</name>
</gene>
<dbReference type="AlphaFoldDB" id="A0A6L7CVS8"/>
<sequence>SLDSFASGKLSGFDMGYSGIQFGGDKRLSDVMPLYVGLYIGSMDLPLYFQTPVIT</sequence>
<protein>
    <submittedName>
        <fullName evidence="1">Autotransporter outer membrane beta-barrel domain-containing protein</fullName>
    </submittedName>
</protein>
<evidence type="ECO:0000313" key="2">
    <source>
        <dbReference type="Proteomes" id="UP000480485"/>
    </source>
</evidence>
<dbReference type="Proteomes" id="UP000480485">
    <property type="component" value="Unassembled WGS sequence"/>
</dbReference>
<dbReference type="InterPro" id="IPR006315">
    <property type="entry name" value="OM_autotransptr_brl_dom"/>
</dbReference>
<proteinExistence type="predicted"/>
<accession>A0A6L7CVS8</accession>
<evidence type="ECO:0000313" key="1">
    <source>
        <dbReference type="EMBL" id="MWT90385.1"/>
    </source>
</evidence>
<reference evidence="1 2" key="1">
    <citation type="submission" date="2019-12" db="EMBL/GenBank/DDBJ databases">
        <title>Enteriobacteria Tanzani isolates_8377-8380.</title>
        <authorList>
            <person name="Subbiah M."/>
            <person name="Call D."/>
        </authorList>
    </citation>
    <scope>NUCLEOTIDE SEQUENCE [LARGE SCALE GENOMIC DNA]</scope>
    <source>
        <strain evidence="1 2">8378wC7</strain>
    </source>
</reference>
<comment type="caution">
    <text evidence="1">The sequence shown here is derived from an EMBL/GenBank/DDBJ whole genome shotgun (WGS) entry which is preliminary data.</text>
</comment>
<organism evidence="1 2">
    <name type="scientific">Escherichia coli</name>
    <dbReference type="NCBI Taxonomy" id="562"/>
    <lineage>
        <taxon>Bacteria</taxon>
        <taxon>Pseudomonadati</taxon>
        <taxon>Pseudomonadota</taxon>
        <taxon>Gammaproteobacteria</taxon>
        <taxon>Enterobacterales</taxon>
        <taxon>Enterobacteriaceae</taxon>
        <taxon>Escherichia</taxon>
    </lineage>
</organism>
<feature type="non-terminal residue" evidence="1">
    <location>
        <position position="1"/>
    </location>
</feature>
<dbReference type="GO" id="GO:0019867">
    <property type="term" value="C:outer membrane"/>
    <property type="evidence" value="ECO:0007669"/>
    <property type="project" value="InterPro"/>
</dbReference>
<dbReference type="NCBIfam" id="TIGR01414">
    <property type="entry name" value="autotrans_barl"/>
    <property type="match status" value="1"/>
</dbReference>
<dbReference type="EMBL" id="WTRN01003179">
    <property type="protein sequence ID" value="MWT90385.1"/>
    <property type="molecule type" value="Genomic_DNA"/>
</dbReference>
<name>A0A6L7CVS8_ECOLX</name>